<accession>A0A8J5FZC8</accession>
<dbReference type="Pfam" id="PF14009">
    <property type="entry name" value="PADRE"/>
    <property type="match status" value="1"/>
</dbReference>
<dbReference type="Proteomes" id="UP000734854">
    <property type="component" value="Unassembled WGS sequence"/>
</dbReference>
<gene>
    <name evidence="1" type="ORF">ZIOFF_043493</name>
</gene>
<organism evidence="1 2">
    <name type="scientific">Zingiber officinale</name>
    <name type="common">Ginger</name>
    <name type="synonym">Amomum zingiber</name>
    <dbReference type="NCBI Taxonomy" id="94328"/>
    <lineage>
        <taxon>Eukaryota</taxon>
        <taxon>Viridiplantae</taxon>
        <taxon>Streptophyta</taxon>
        <taxon>Embryophyta</taxon>
        <taxon>Tracheophyta</taxon>
        <taxon>Spermatophyta</taxon>
        <taxon>Magnoliopsida</taxon>
        <taxon>Liliopsida</taxon>
        <taxon>Zingiberales</taxon>
        <taxon>Zingiberaceae</taxon>
        <taxon>Zingiber</taxon>
    </lineage>
</organism>
<reference evidence="1 2" key="1">
    <citation type="submission" date="2020-08" db="EMBL/GenBank/DDBJ databases">
        <title>Plant Genome Project.</title>
        <authorList>
            <person name="Zhang R.-G."/>
        </authorList>
    </citation>
    <scope>NUCLEOTIDE SEQUENCE [LARGE SCALE GENOMIC DNA]</scope>
    <source>
        <tissue evidence="1">Rhizome</tissue>
    </source>
</reference>
<dbReference type="PANTHER" id="PTHR33148:SF3">
    <property type="entry name" value="DUF4228 DOMAIN PROTEIN"/>
    <property type="match status" value="1"/>
</dbReference>
<sequence length="177" mass="19726">MMIDGRVIRPDPQATAADVLRDHPGYSLLEAGGDQRPLHFSHLLEPGKLYFLLELPRPPMLRRELRRGAVERLESLKLSRLWRMDASAIERRNKVRDDSARVRAGGGGMDDFLVRIRLPKAQVAKLVAESEGKAEVAEKIVALYLAEKVEPATTSMSSPAVARKEVSLLIFGSHHIT</sequence>
<dbReference type="AlphaFoldDB" id="A0A8J5FZC8"/>
<name>A0A8J5FZC8_ZINOF</name>
<evidence type="ECO:0000313" key="1">
    <source>
        <dbReference type="EMBL" id="KAG6495667.1"/>
    </source>
</evidence>
<evidence type="ECO:0000313" key="2">
    <source>
        <dbReference type="Proteomes" id="UP000734854"/>
    </source>
</evidence>
<proteinExistence type="predicted"/>
<keyword evidence="2" id="KW-1185">Reference proteome</keyword>
<comment type="caution">
    <text evidence="1">The sequence shown here is derived from an EMBL/GenBank/DDBJ whole genome shotgun (WGS) entry which is preliminary data.</text>
</comment>
<protein>
    <submittedName>
        <fullName evidence="1">Uncharacterized protein</fullName>
    </submittedName>
</protein>
<dbReference type="PANTHER" id="PTHR33148">
    <property type="entry name" value="PLASTID MOVEMENT IMPAIRED PROTEIN-RELATED"/>
    <property type="match status" value="1"/>
</dbReference>
<dbReference type="EMBL" id="JACMSC010000012">
    <property type="protein sequence ID" value="KAG6495667.1"/>
    <property type="molecule type" value="Genomic_DNA"/>
</dbReference>
<dbReference type="InterPro" id="IPR025322">
    <property type="entry name" value="PADRE_dom"/>
</dbReference>